<evidence type="ECO:0000259" key="1">
    <source>
        <dbReference type="Pfam" id="PF09361"/>
    </source>
</evidence>
<dbReference type="RefSeq" id="WP_109888608.1">
    <property type="nucleotide sequence ID" value="NZ_CP029550.1"/>
</dbReference>
<proteinExistence type="predicted"/>
<dbReference type="Pfam" id="PF09361">
    <property type="entry name" value="Phasin_2"/>
    <property type="match status" value="1"/>
</dbReference>
<name>A0A2U8W4A5_9HYPH</name>
<accession>A0A2U8W4A5</accession>
<reference evidence="3" key="1">
    <citation type="submission" date="2018-05" db="EMBL/GenBank/DDBJ databases">
        <title>Complete Genome Sequence of Methylobacterium sp. 17SD2-17.</title>
        <authorList>
            <person name="Srinivasan S."/>
        </authorList>
    </citation>
    <scope>NUCLEOTIDE SEQUENCE [LARGE SCALE GENOMIC DNA]</scope>
    <source>
        <strain evidence="3">17SD2-17</strain>
    </source>
</reference>
<keyword evidence="3" id="KW-1185">Reference proteome</keyword>
<dbReference type="EMBL" id="CP029550">
    <property type="protein sequence ID" value="AWN40451.1"/>
    <property type="molecule type" value="Genomic_DNA"/>
</dbReference>
<dbReference type="OrthoDB" id="7856369at2"/>
<evidence type="ECO:0000313" key="3">
    <source>
        <dbReference type="Proteomes" id="UP000245926"/>
    </source>
</evidence>
<gene>
    <name evidence="2" type="ORF">DK389_07785</name>
</gene>
<feature type="domain" description="Phasin" evidence="1">
    <location>
        <begin position="37"/>
        <end position="115"/>
    </location>
</feature>
<dbReference type="Proteomes" id="UP000245926">
    <property type="component" value="Chromosome"/>
</dbReference>
<sequence>MTTTQPSFEVPAEMRDFAEKSVEQARNAVATILQNTRKAAESFQASTKTTELPASAAFSRGLDFTEQNVAAAFDLAQKLVRARDAQEALQLQAEYVRTQFAAMQNQAKDLVGTIQPAKA</sequence>
<dbReference type="NCBIfam" id="TIGR01985">
    <property type="entry name" value="phasin_2"/>
    <property type="match status" value="1"/>
</dbReference>
<dbReference type="AlphaFoldDB" id="A0A2U8W4A5"/>
<protein>
    <submittedName>
        <fullName evidence="2">Phasin</fullName>
    </submittedName>
</protein>
<evidence type="ECO:0000313" key="2">
    <source>
        <dbReference type="EMBL" id="AWN40451.1"/>
    </source>
</evidence>
<organism evidence="2 3">
    <name type="scientific">Methylobacterium durans</name>
    <dbReference type="NCBI Taxonomy" id="2202825"/>
    <lineage>
        <taxon>Bacteria</taxon>
        <taxon>Pseudomonadati</taxon>
        <taxon>Pseudomonadota</taxon>
        <taxon>Alphaproteobacteria</taxon>
        <taxon>Hyphomicrobiales</taxon>
        <taxon>Methylobacteriaceae</taxon>
        <taxon>Methylobacterium</taxon>
    </lineage>
</organism>
<dbReference type="KEGG" id="mets:DK389_07785"/>
<dbReference type="InterPro" id="IPR018968">
    <property type="entry name" value="Phasin"/>
</dbReference>
<dbReference type="InterPro" id="IPR010234">
    <property type="entry name" value="Phasin_subfam-2"/>
</dbReference>